<evidence type="ECO:0000313" key="2">
    <source>
        <dbReference type="Proteomes" id="UP000018296"/>
    </source>
</evidence>
<accession>V6J032</accession>
<dbReference type="EMBL" id="AWTC01000002">
    <property type="protein sequence ID" value="EST13213.1"/>
    <property type="molecule type" value="Genomic_DNA"/>
</dbReference>
<keyword evidence="2" id="KW-1185">Reference proteome</keyword>
<comment type="caution">
    <text evidence="1">The sequence shown here is derived from an EMBL/GenBank/DDBJ whole genome shotgun (WGS) entry which is preliminary data.</text>
</comment>
<dbReference type="RefSeq" id="WP_023508823.1">
    <property type="nucleotide sequence ID" value="NZ_AWTC01000002.1"/>
</dbReference>
<gene>
    <name evidence="1" type="ORF">P343_02570</name>
</gene>
<name>V6J032_9BACL</name>
<sequence length="71" mass="7832">MPNIIDIANVAIDAVRSLNDGEKRSIHVGEAMAIWTYGSYLDGVIEQYQCSSNKFGGCNRPMRSSSKSKYS</sequence>
<dbReference type="AlphaFoldDB" id="V6J032"/>
<dbReference type="PATRIC" id="fig|1395513.3.peg.521"/>
<dbReference type="STRING" id="1395513.P343_02570"/>
<evidence type="ECO:0000313" key="1">
    <source>
        <dbReference type="EMBL" id="EST13213.1"/>
    </source>
</evidence>
<dbReference type="Proteomes" id="UP000018296">
    <property type="component" value="Unassembled WGS sequence"/>
</dbReference>
<protein>
    <submittedName>
        <fullName evidence="1">Uncharacterized protein</fullName>
    </submittedName>
</protein>
<organism evidence="1 2">
    <name type="scientific">Sporolactobacillus laevolacticus DSM 442</name>
    <dbReference type="NCBI Taxonomy" id="1395513"/>
    <lineage>
        <taxon>Bacteria</taxon>
        <taxon>Bacillati</taxon>
        <taxon>Bacillota</taxon>
        <taxon>Bacilli</taxon>
        <taxon>Bacillales</taxon>
        <taxon>Sporolactobacillaceae</taxon>
        <taxon>Sporolactobacillus</taxon>
    </lineage>
</organism>
<proteinExistence type="predicted"/>
<reference evidence="1 2" key="1">
    <citation type="journal article" date="2013" name="Genome Announc.">
        <title>Genome Sequence of Sporolactobacillus laevolacticus DSM442, an Efficient Polymer-Grade D-Lactate Producer from Agricultural Waste Cottonseed as a Nitrogen Source.</title>
        <authorList>
            <person name="Wang H."/>
            <person name="Wang L."/>
            <person name="Ju J."/>
            <person name="Yu B."/>
            <person name="Ma Y."/>
        </authorList>
    </citation>
    <scope>NUCLEOTIDE SEQUENCE [LARGE SCALE GENOMIC DNA]</scope>
    <source>
        <strain evidence="1 2">DSM 442</strain>
    </source>
</reference>